<feature type="coiled-coil region" evidence="1">
    <location>
        <begin position="26"/>
        <end position="405"/>
    </location>
</feature>
<dbReference type="PROSITE" id="PS51857">
    <property type="entry name" value="CSD_2"/>
    <property type="match status" value="1"/>
</dbReference>
<accession>A0A8S1VYT8</accession>
<dbReference type="InterPro" id="IPR051002">
    <property type="entry name" value="UBA_autophagy_assoc_protein"/>
</dbReference>
<keyword evidence="4" id="KW-1185">Reference proteome</keyword>
<reference evidence="3" key="1">
    <citation type="submission" date="2021-01" db="EMBL/GenBank/DDBJ databases">
        <authorList>
            <consortium name="Genoscope - CEA"/>
            <person name="William W."/>
        </authorList>
    </citation>
    <scope>NUCLEOTIDE SEQUENCE</scope>
</reference>
<sequence>MYLTAKSKDNFYPQSSEEQRELNQQLRYAIEDNQMLKAKIRSLEQDIEVIKENEIKNIKHYEKREDDFMKLIKQEQERNKKLYEELEYLTRELRNRDDQVNQLEENIRTLNIVVEDQQNRIEEEKNRNKEIQDQVQVKVKKNDDILKDLAQLENKYSKFRTKLETENGHLKQELDKLQNKYKNKLQQYKKDIKQQQQDNNQLKLDKLKLEADNDQLYNLSKQFESQLGKILPEMPVMEKQNSNVSNELERMKINNIQLNEQLQQADYEISQLQQQLQAAIQHLDRTNQDLQYFQQENQRLKQLIDDNKVEQKQNEFMIEKMVELSEKQMDDLEQKFNKVQAQVNSLQHEKRSLLTECNNLKMTIDQLENNEVDWQKRVNRLKKENKELTRQLSQLDQNMREMIVEKHSELKKQNNNISLRQSRFSQKLNSQNQSYRSIRTNNILMSGTKDLDDDDDEDDDLEEMRNRSSGMHILDTLSIANYHSPDPQIKDHLLKTAKELYKSDSELPKLLQRYELTLNIIESQSFNVKQYLSLYATIMKTKIKEYYTNQKYQLFCNVYVPQKFARTINIFCYNPSITGYIALVKTLQMTSLIAMEKMLSQIDNKEQESFYTFDELFEDNTIPIINMTPEKDQQKSIIRRHKKSLSEHQMFDFQRDQKQSQIFTQIQSIHQEKALFFSQTKTESFLQDDYQFPSLNQINSNLIKNEFLEEQKKSQTPINQQDQQFAQQNLYYQKQEQINYDSDDFDLFPRLELNSAISCPSLNKQQQIDPKKQIANPIYTGRLKFFDEQKNYGFIVMDEDKSDIFVHLDDLQKAGVTKEVLKTCKQGSLIRFQFNCMVYVGKYKKSRKAVELKLLTNLQANNNFKGYQ</sequence>
<evidence type="ECO:0000256" key="1">
    <source>
        <dbReference type="SAM" id="Coils"/>
    </source>
</evidence>
<organism evidence="3 4">
    <name type="scientific">Paramecium pentaurelia</name>
    <dbReference type="NCBI Taxonomy" id="43138"/>
    <lineage>
        <taxon>Eukaryota</taxon>
        <taxon>Sar</taxon>
        <taxon>Alveolata</taxon>
        <taxon>Ciliophora</taxon>
        <taxon>Intramacronucleata</taxon>
        <taxon>Oligohymenophorea</taxon>
        <taxon>Peniculida</taxon>
        <taxon>Parameciidae</taxon>
        <taxon>Paramecium</taxon>
    </lineage>
</organism>
<dbReference type="PANTHER" id="PTHR31915">
    <property type="entry name" value="SKICH DOMAIN-CONTAINING PROTEIN"/>
    <property type="match status" value="1"/>
</dbReference>
<evidence type="ECO:0000259" key="2">
    <source>
        <dbReference type="PROSITE" id="PS51857"/>
    </source>
</evidence>
<dbReference type="Proteomes" id="UP000689195">
    <property type="component" value="Unassembled WGS sequence"/>
</dbReference>
<dbReference type="CDD" id="cd04458">
    <property type="entry name" value="CSP_CDS"/>
    <property type="match status" value="1"/>
</dbReference>
<comment type="caution">
    <text evidence="3">The sequence shown here is derived from an EMBL/GenBank/DDBJ whole genome shotgun (WGS) entry which is preliminary data.</text>
</comment>
<evidence type="ECO:0000313" key="4">
    <source>
        <dbReference type="Proteomes" id="UP000689195"/>
    </source>
</evidence>
<evidence type="ECO:0000313" key="3">
    <source>
        <dbReference type="EMBL" id="CAD8180949.1"/>
    </source>
</evidence>
<proteinExistence type="predicted"/>
<dbReference type="OrthoDB" id="300738at2759"/>
<dbReference type="AlphaFoldDB" id="A0A8S1VYT8"/>
<keyword evidence="1" id="KW-0175">Coiled coil</keyword>
<dbReference type="PANTHER" id="PTHR31915:SF6">
    <property type="entry name" value="SKICH DOMAIN-CONTAINING PROTEIN"/>
    <property type="match status" value="1"/>
</dbReference>
<dbReference type="InterPro" id="IPR002059">
    <property type="entry name" value="CSP_DNA-bd"/>
</dbReference>
<dbReference type="EMBL" id="CAJJDO010000075">
    <property type="protein sequence ID" value="CAD8180949.1"/>
    <property type="molecule type" value="Genomic_DNA"/>
</dbReference>
<gene>
    <name evidence="3" type="ORF">PPENT_87.1.T0750124</name>
</gene>
<protein>
    <recommendedName>
        <fullName evidence="2">CSD domain-containing protein</fullName>
    </recommendedName>
</protein>
<feature type="domain" description="CSD" evidence="2">
    <location>
        <begin position="778"/>
        <end position="854"/>
    </location>
</feature>
<name>A0A8S1VYT8_9CILI</name>
<dbReference type="GO" id="GO:0003676">
    <property type="term" value="F:nucleic acid binding"/>
    <property type="evidence" value="ECO:0007669"/>
    <property type="project" value="InterPro"/>
</dbReference>
<dbReference type="Pfam" id="PF00313">
    <property type="entry name" value="CSD"/>
    <property type="match status" value="1"/>
</dbReference>